<protein>
    <submittedName>
        <fullName evidence="1">Uncharacterized protein</fullName>
    </submittedName>
</protein>
<sequence length="203" mass="23287">MKKAPIQLADRPENPDLYWDLSALHNKKKAISFFKHVSTAFCVYSPSVAKLYSNFEVILSNMDRSGLIVLPNPYAFHDTFNRVSEVSIKQTGISLFPGEAINRGGFIVSIPVGKQRRNHHLELEVAVGFLDRLYKKRYGTPFLPVLVNGDLKEFKSQTPYLHLHRFDPTSLTEFSEFERNDICSTIRDRFSDIMVNSAYTPRK</sequence>
<organism evidence="1 2">
    <name type="scientific">Spartinivicinus marinus</name>
    <dbReference type="NCBI Taxonomy" id="2994442"/>
    <lineage>
        <taxon>Bacteria</taxon>
        <taxon>Pseudomonadati</taxon>
        <taxon>Pseudomonadota</taxon>
        <taxon>Gammaproteobacteria</taxon>
        <taxon>Oceanospirillales</taxon>
        <taxon>Zooshikellaceae</taxon>
        <taxon>Spartinivicinus</taxon>
    </lineage>
</organism>
<evidence type="ECO:0000313" key="1">
    <source>
        <dbReference type="EMBL" id="NYZ67218.1"/>
    </source>
</evidence>
<proteinExistence type="predicted"/>
<dbReference type="RefSeq" id="WP_180569242.1">
    <property type="nucleotide sequence ID" value="NZ_JACCKB010000022.1"/>
</dbReference>
<reference evidence="1 2" key="1">
    <citation type="submission" date="2020-07" db="EMBL/GenBank/DDBJ databases">
        <title>Endozoicomonas sp. nov., isolated from sediment.</title>
        <authorList>
            <person name="Gu T."/>
        </authorList>
    </citation>
    <scope>NUCLEOTIDE SEQUENCE [LARGE SCALE GENOMIC DNA]</scope>
    <source>
        <strain evidence="1 2">SM1973</strain>
    </source>
</reference>
<dbReference type="Proteomes" id="UP000569732">
    <property type="component" value="Unassembled WGS sequence"/>
</dbReference>
<gene>
    <name evidence="1" type="ORF">H0A36_14465</name>
</gene>
<evidence type="ECO:0000313" key="2">
    <source>
        <dbReference type="Proteomes" id="UP000569732"/>
    </source>
</evidence>
<name>A0A853I979_9GAMM</name>
<dbReference type="AlphaFoldDB" id="A0A853I979"/>
<accession>A0A853I979</accession>
<dbReference type="EMBL" id="JACCKB010000022">
    <property type="protein sequence ID" value="NYZ67218.1"/>
    <property type="molecule type" value="Genomic_DNA"/>
</dbReference>
<keyword evidence="2" id="KW-1185">Reference proteome</keyword>
<comment type="caution">
    <text evidence="1">The sequence shown here is derived from an EMBL/GenBank/DDBJ whole genome shotgun (WGS) entry which is preliminary data.</text>
</comment>